<reference evidence="1" key="1">
    <citation type="submission" date="2021-06" db="EMBL/GenBank/DDBJ databases">
        <authorList>
            <person name="Kallberg Y."/>
            <person name="Tangrot J."/>
            <person name="Rosling A."/>
        </authorList>
    </citation>
    <scope>NUCLEOTIDE SEQUENCE</scope>
    <source>
        <strain evidence="1">CL551</strain>
    </source>
</reference>
<protein>
    <submittedName>
        <fullName evidence="1">226_t:CDS:1</fullName>
    </submittedName>
</protein>
<organism evidence="1 2">
    <name type="scientific">Acaulospora morrowiae</name>
    <dbReference type="NCBI Taxonomy" id="94023"/>
    <lineage>
        <taxon>Eukaryota</taxon>
        <taxon>Fungi</taxon>
        <taxon>Fungi incertae sedis</taxon>
        <taxon>Mucoromycota</taxon>
        <taxon>Glomeromycotina</taxon>
        <taxon>Glomeromycetes</taxon>
        <taxon>Diversisporales</taxon>
        <taxon>Acaulosporaceae</taxon>
        <taxon>Acaulospora</taxon>
    </lineage>
</organism>
<dbReference type="Proteomes" id="UP000789342">
    <property type="component" value="Unassembled WGS sequence"/>
</dbReference>
<comment type="caution">
    <text evidence="1">The sequence shown here is derived from an EMBL/GenBank/DDBJ whole genome shotgun (WGS) entry which is preliminary data.</text>
</comment>
<dbReference type="AlphaFoldDB" id="A0A9N9EC13"/>
<sequence length="42" mass="5132">MFACDQDITDWLASWHREFQRHRDFFDSLLGSLKEYFYGAID</sequence>
<feature type="non-terminal residue" evidence="1">
    <location>
        <position position="42"/>
    </location>
</feature>
<accession>A0A9N9EC13</accession>
<dbReference type="EMBL" id="CAJVPV010012765">
    <property type="protein sequence ID" value="CAG8672365.1"/>
    <property type="molecule type" value="Genomic_DNA"/>
</dbReference>
<evidence type="ECO:0000313" key="2">
    <source>
        <dbReference type="Proteomes" id="UP000789342"/>
    </source>
</evidence>
<keyword evidence="2" id="KW-1185">Reference proteome</keyword>
<gene>
    <name evidence="1" type="ORF">AMORRO_LOCUS10875</name>
</gene>
<name>A0A9N9EC13_9GLOM</name>
<proteinExistence type="predicted"/>
<evidence type="ECO:0000313" key="1">
    <source>
        <dbReference type="EMBL" id="CAG8672365.1"/>
    </source>
</evidence>